<sequence>MLRCKGCTFGVHRRQARGQACWGLSGRATGGRTGARERAAAGALFTLSAPHFGPPASYTRIPDQSPGYYSSPDDQWRTCEHRDMNYKRKAGCTKKAEESRQKNRQTRNPENSGAGTVALFIIESLKHRKVPNMGL</sequence>
<evidence type="ECO:0000256" key="1">
    <source>
        <dbReference type="SAM" id="MobiDB-lite"/>
    </source>
</evidence>
<dbReference type="EMBL" id="MTKT01003203">
    <property type="protein sequence ID" value="OWM76455.1"/>
    <property type="molecule type" value="Genomic_DNA"/>
</dbReference>
<accession>A0A218WUL0</accession>
<protein>
    <submittedName>
        <fullName evidence="2">Uncharacterized protein</fullName>
    </submittedName>
</protein>
<comment type="caution">
    <text evidence="2">The sequence shown here is derived from an EMBL/GenBank/DDBJ whole genome shotgun (WGS) entry which is preliminary data.</text>
</comment>
<feature type="region of interest" description="Disordered" evidence="1">
    <location>
        <begin position="89"/>
        <end position="112"/>
    </location>
</feature>
<gene>
    <name evidence="2" type="ORF">CDL15_Pgr016730</name>
</gene>
<name>A0A218WUL0_PUNGR</name>
<evidence type="ECO:0000313" key="2">
    <source>
        <dbReference type="EMBL" id="OWM76455.1"/>
    </source>
</evidence>
<feature type="region of interest" description="Disordered" evidence="1">
    <location>
        <begin position="54"/>
        <end position="74"/>
    </location>
</feature>
<proteinExistence type="predicted"/>
<reference evidence="3" key="1">
    <citation type="journal article" date="2017" name="Plant J.">
        <title>The pomegranate (Punica granatum L.) genome and the genomics of punicalagin biosynthesis.</title>
        <authorList>
            <person name="Qin G."/>
            <person name="Xu C."/>
            <person name="Ming R."/>
            <person name="Tang H."/>
            <person name="Guyot R."/>
            <person name="Kramer E.M."/>
            <person name="Hu Y."/>
            <person name="Yi X."/>
            <person name="Qi Y."/>
            <person name="Xu X."/>
            <person name="Gao Z."/>
            <person name="Pan H."/>
            <person name="Jian J."/>
            <person name="Tian Y."/>
            <person name="Yue Z."/>
            <person name="Xu Y."/>
        </authorList>
    </citation>
    <scope>NUCLEOTIDE SEQUENCE [LARGE SCALE GENOMIC DNA]</scope>
    <source>
        <strain evidence="3">cv. Dabenzi</strain>
    </source>
</reference>
<organism evidence="2 3">
    <name type="scientific">Punica granatum</name>
    <name type="common">Pomegranate</name>
    <dbReference type="NCBI Taxonomy" id="22663"/>
    <lineage>
        <taxon>Eukaryota</taxon>
        <taxon>Viridiplantae</taxon>
        <taxon>Streptophyta</taxon>
        <taxon>Embryophyta</taxon>
        <taxon>Tracheophyta</taxon>
        <taxon>Spermatophyta</taxon>
        <taxon>Magnoliopsida</taxon>
        <taxon>eudicotyledons</taxon>
        <taxon>Gunneridae</taxon>
        <taxon>Pentapetalae</taxon>
        <taxon>rosids</taxon>
        <taxon>malvids</taxon>
        <taxon>Myrtales</taxon>
        <taxon>Lythraceae</taxon>
        <taxon>Punica</taxon>
    </lineage>
</organism>
<evidence type="ECO:0000313" key="3">
    <source>
        <dbReference type="Proteomes" id="UP000197138"/>
    </source>
</evidence>
<dbReference type="AlphaFoldDB" id="A0A218WUL0"/>
<dbReference type="Proteomes" id="UP000197138">
    <property type="component" value="Unassembled WGS sequence"/>
</dbReference>